<evidence type="ECO:0000313" key="3">
    <source>
        <dbReference type="Proteomes" id="UP000325315"/>
    </source>
</evidence>
<reference evidence="3" key="1">
    <citation type="journal article" date="2019" name="Plant Biotechnol. J.">
        <title>Genome sequencing of the Australian wild diploid species Gossypium australe highlights disease resistance and delayed gland morphogenesis.</title>
        <authorList>
            <person name="Cai Y."/>
            <person name="Cai X."/>
            <person name="Wang Q."/>
            <person name="Wang P."/>
            <person name="Zhang Y."/>
            <person name="Cai C."/>
            <person name="Xu Y."/>
            <person name="Wang K."/>
            <person name="Zhou Z."/>
            <person name="Wang C."/>
            <person name="Geng S."/>
            <person name="Li B."/>
            <person name="Dong Q."/>
            <person name="Hou Y."/>
            <person name="Wang H."/>
            <person name="Ai P."/>
            <person name="Liu Z."/>
            <person name="Yi F."/>
            <person name="Sun M."/>
            <person name="An G."/>
            <person name="Cheng J."/>
            <person name="Zhang Y."/>
            <person name="Shi Q."/>
            <person name="Xie Y."/>
            <person name="Shi X."/>
            <person name="Chang Y."/>
            <person name="Huang F."/>
            <person name="Chen Y."/>
            <person name="Hong S."/>
            <person name="Mi L."/>
            <person name="Sun Q."/>
            <person name="Zhang L."/>
            <person name="Zhou B."/>
            <person name="Peng R."/>
            <person name="Zhang X."/>
            <person name="Liu F."/>
        </authorList>
    </citation>
    <scope>NUCLEOTIDE SEQUENCE [LARGE SCALE GENOMIC DNA]</scope>
    <source>
        <strain evidence="3">cv. PA1801</strain>
    </source>
</reference>
<dbReference type="AlphaFoldDB" id="A0A5B6VGQ7"/>
<keyword evidence="3" id="KW-1185">Reference proteome</keyword>
<sequence>MAGTDQATAAADRLAAMNLTGSVENHAFSNRVLIRSIVGRPDGGAGLAGQRVRAGGWLKTGREQGKGSWN</sequence>
<dbReference type="GO" id="GO:0016874">
    <property type="term" value="F:ligase activity"/>
    <property type="evidence" value="ECO:0007669"/>
    <property type="project" value="UniProtKB-KW"/>
</dbReference>
<protein>
    <submittedName>
        <fullName evidence="2">Asparagine--tRNA ligase, cytoplasmic 1 isoform X2</fullName>
    </submittedName>
</protein>
<comment type="caution">
    <text evidence="2">The sequence shown here is derived from an EMBL/GenBank/DDBJ whole genome shotgun (WGS) entry which is preliminary data.</text>
</comment>
<organism evidence="2 3">
    <name type="scientific">Gossypium australe</name>
    <dbReference type="NCBI Taxonomy" id="47621"/>
    <lineage>
        <taxon>Eukaryota</taxon>
        <taxon>Viridiplantae</taxon>
        <taxon>Streptophyta</taxon>
        <taxon>Embryophyta</taxon>
        <taxon>Tracheophyta</taxon>
        <taxon>Spermatophyta</taxon>
        <taxon>Magnoliopsida</taxon>
        <taxon>eudicotyledons</taxon>
        <taxon>Gunneridae</taxon>
        <taxon>Pentapetalae</taxon>
        <taxon>rosids</taxon>
        <taxon>malvids</taxon>
        <taxon>Malvales</taxon>
        <taxon>Malvaceae</taxon>
        <taxon>Malvoideae</taxon>
        <taxon>Gossypium</taxon>
    </lineage>
</organism>
<accession>A0A5B6VGQ7</accession>
<keyword evidence="2" id="KW-0436">Ligase</keyword>
<dbReference type="OrthoDB" id="1726535at2759"/>
<feature type="compositionally biased region" description="Basic and acidic residues" evidence="1">
    <location>
        <begin position="60"/>
        <end position="70"/>
    </location>
</feature>
<gene>
    <name evidence="2" type="ORF">EPI10_014193</name>
</gene>
<dbReference type="EMBL" id="SMMG02000006">
    <property type="protein sequence ID" value="KAA3468284.1"/>
    <property type="molecule type" value="Genomic_DNA"/>
</dbReference>
<name>A0A5B6VGQ7_9ROSI</name>
<evidence type="ECO:0000256" key="1">
    <source>
        <dbReference type="SAM" id="MobiDB-lite"/>
    </source>
</evidence>
<feature type="region of interest" description="Disordered" evidence="1">
    <location>
        <begin position="41"/>
        <end position="70"/>
    </location>
</feature>
<proteinExistence type="predicted"/>
<evidence type="ECO:0000313" key="2">
    <source>
        <dbReference type="EMBL" id="KAA3468284.1"/>
    </source>
</evidence>
<dbReference type="Proteomes" id="UP000325315">
    <property type="component" value="Unassembled WGS sequence"/>
</dbReference>